<dbReference type="PANTHER" id="PTHR44259">
    <property type="entry name" value="OS07G0183000 PROTEIN-RELATED"/>
    <property type="match status" value="1"/>
</dbReference>
<dbReference type="Pfam" id="PF03478">
    <property type="entry name" value="Beta-prop_KIB1-4"/>
    <property type="match status" value="1"/>
</dbReference>
<dbReference type="EMBL" id="OIVN01000968">
    <property type="protein sequence ID" value="SPC88050.1"/>
    <property type="molecule type" value="Genomic_DNA"/>
</dbReference>
<dbReference type="InterPro" id="IPR005174">
    <property type="entry name" value="KIB1-4_b-propeller"/>
</dbReference>
<protein>
    <recommendedName>
        <fullName evidence="1">KIB1-4 beta-propeller domain-containing protein</fullName>
    </recommendedName>
</protein>
<evidence type="ECO:0000259" key="1">
    <source>
        <dbReference type="Pfam" id="PF03478"/>
    </source>
</evidence>
<gene>
    <name evidence="2" type="ORF">FSB_LOCUS15932</name>
</gene>
<organism evidence="2">
    <name type="scientific">Fagus sylvatica</name>
    <name type="common">Beechnut</name>
    <dbReference type="NCBI Taxonomy" id="28930"/>
    <lineage>
        <taxon>Eukaryota</taxon>
        <taxon>Viridiplantae</taxon>
        <taxon>Streptophyta</taxon>
        <taxon>Embryophyta</taxon>
        <taxon>Tracheophyta</taxon>
        <taxon>Spermatophyta</taxon>
        <taxon>Magnoliopsida</taxon>
        <taxon>eudicotyledons</taxon>
        <taxon>Gunneridae</taxon>
        <taxon>Pentapetalae</taxon>
        <taxon>rosids</taxon>
        <taxon>fabids</taxon>
        <taxon>Fagales</taxon>
        <taxon>Fagaceae</taxon>
        <taxon>Fagus</taxon>
    </lineage>
</organism>
<dbReference type="PANTHER" id="PTHR44259:SF114">
    <property type="entry name" value="OS06G0707300 PROTEIN"/>
    <property type="match status" value="1"/>
</dbReference>
<sequence>MAVDWTQLPRDIVESISKNLTVYTDYLGFRAVCHTWRISVPKIPHHLPPQLPWLMLPLSQSLSHQTHRSFFDLSLLKIHLLKLPEASHRKRRCGSSNGWLVILDETPTILLLNPLTRAKLNLPPLSTFPNVVTFNYSKIGREYALRDSFGNNYSRNLTEMRDSFIKKLVLSSSPTRDNDFIALAILNQTGDLAFCKNGDQAWTFIHEARFFSEDVIYYKNQFYAVDKHGKIAVCEVRGEDSPRVSIIEMPPLIGGDIYYLVNSEDELLLVTRYLDLQFDDADPYILNGFYKTVRFGVFRMNWSGLRWERVENLGDRILFVGDNSSFSLSASDFRGCSGNCIYYTDDYCEFNYDCGFRDYDLGIFKLWDGSIEPLPCYHPNSLSQLRWPPIWVTPNPC</sequence>
<dbReference type="AlphaFoldDB" id="A0A2N9FLS7"/>
<accession>A0A2N9FLS7</accession>
<reference evidence="2" key="1">
    <citation type="submission" date="2018-02" db="EMBL/GenBank/DDBJ databases">
        <authorList>
            <person name="Cohen D.B."/>
            <person name="Kent A.D."/>
        </authorList>
    </citation>
    <scope>NUCLEOTIDE SEQUENCE</scope>
</reference>
<feature type="domain" description="KIB1-4 beta-propeller" evidence="1">
    <location>
        <begin position="70"/>
        <end position="364"/>
    </location>
</feature>
<dbReference type="InterPro" id="IPR050942">
    <property type="entry name" value="F-box_BR-signaling"/>
</dbReference>
<evidence type="ECO:0000313" key="2">
    <source>
        <dbReference type="EMBL" id="SPC88050.1"/>
    </source>
</evidence>
<proteinExistence type="predicted"/>
<name>A0A2N9FLS7_FAGSY</name>